<proteinExistence type="predicted"/>
<reference evidence="1 2" key="2">
    <citation type="journal article" date="2014" name="Emerg. Microbes Infect.">
        <title>Potential impact on kidney infection: a whole-genome analysis of Leptospira santarosai serovar Shermani.</title>
        <authorList>
            <person name="Chou L.F."/>
            <person name="Chen T.W."/>
            <person name="Ko Y.C."/>
            <person name="Pan M.J."/>
            <person name="Tian Y.C."/>
            <person name="Chiu C.H."/>
            <person name="Tang P."/>
            <person name="Hung C.C."/>
            <person name="Yang C.W."/>
        </authorList>
    </citation>
    <scope>NUCLEOTIDE SEQUENCE</scope>
    <source>
        <strain evidence="1 2">LT 821</strain>
    </source>
</reference>
<dbReference type="EMBL" id="CP006694">
    <property type="protein sequence ID" value="EKT86915.1"/>
    <property type="molecule type" value="Genomic_DNA"/>
</dbReference>
<accession>K8YBE0</accession>
<reference evidence="1 2" key="1">
    <citation type="journal article" date="2012" name="Gene">
        <title>Sequence of Leptospira santarosai serovar Shermani genome and prediction of virulence-associated genes.</title>
        <authorList>
            <person name="Chou L.F."/>
            <person name="Chen Y.T."/>
            <person name="Lu C.W."/>
            <person name="Ko Y.C."/>
            <person name="Tang C.Y."/>
            <person name="Pan M.J."/>
            <person name="Tian Y.C."/>
            <person name="Chiu C.H."/>
            <person name="Hung C.C."/>
            <person name="Yang C.W."/>
        </authorList>
    </citation>
    <scope>NUCLEOTIDE SEQUENCE [LARGE SCALE GENOMIC DNA]</scope>
    <source>
        <strain evidence="1">LT 821</strain>
    </source>
</reference>
<dbReference type="KEGG" id="lst:LSS_09713"/>
<evidence type="ECO:0000313" key="1">
    <source>
        <dbReference type="EMBL" id="EKT86915.1"/>
    </source>
</evidence>
<evidence type="ECO:0000313" key="2">
    <source>
        <dbReference type="Proteomes" id="UP000035800"/>
    </source>
</evidence>
<organism evidence="1 2">
    <name type="scientific">Leptospira santarosai serovar Shermani str. LT 821</name>
    <dbReference type="NCBI Taxonomy" id="758847"/>
    <lineage>
        <taxon>Bacteria</taxon>
        <taxon>Pseudomonadati</taxon>
        <taxon>Spirochaetota</taxon>
        <taxon>Spirochaetia</taxon>
        <taxon>Leptospirales</taxon>
        <taxon>Leptospiraceae</taxon>
        <taxon>Leptospira</taxon>
    </lineage>
</organism>
<dbReference type="AlphaFoldDB" id="K8YBE0"/>
<gene>
    <name evidence="1" type="ORF">LSS_09713</name>
</gene>
<protein>
    <submittedName>
        <fullName evidence="1">Uncharacterized protein</fullName>
    </submittedName>
</protein>
<name>K8YBE0_9LEPT</name>
<dbReference type="Proteomes" id="UP000035800">
    <property type="component" value="Chromosome I"/>
</dbReference>
<sequence>MYFKGKQSYRLTAFRKDILLEYDQKSLSERKRIDAP</sequence>